<accession>A0A1F7S8H8</accession>
<dbReference type="Proteomes" id="UP000179266">
    <property type="component" value="Unassembled WGS sequence"/>
</dbReference>
<dbReference type="EMBL" id="MGDD01000015">
    <property type="protein sequence ID" value="OGL49564.1"/>
    <property type="molecule type" value="Genomic_DNA"/>
</dbReference>
<reference evidence="1 2" key="1">
    <citation type="journal article" date="2016" name="Nat. Commun.">
        <title>Thousands of microbial genomes shed light on interconnected biogeochemical processes in an aquifer system.</title>
        <authorList>
            <person name="Anantharaman K."/>
            <person name="Brown C.T."/>
            <person name="Hug L.A."/>
            <person name="Sharon I."/>
            <person name="Castelle C.J."/>
            <person name="Probst A.J."/>
            <person name="Thomas B.C."/>
            <person name="Singh A."/>
            <person name="Wilkins M.J."/>
            <person name="Karaoz U."/>
            <person name="Brodie E.L."/>
            <person name="Williams K.H."/>
            <person name="Hubbard S.S."/>
            <person name="Banfield J.F."/>
        </authorList>
    </citation>
    <scope>NUCLEOTIDE SEQUENCE [LARGE SCALE GENOMIC DNA]</scope>
</reference>
<organism evidence="1 2">
    <name type="scientific">Candidatus Schekmanbacteria bacterium RBG_13_48_7</name>
    <dbReference type="NCBI Taxonomy" id="1817878"/>
    <lineage>
        <taxon>Bacteria</taxon>
        <taxon>Candidatus Schekmaniibacteriota</taxon>
    </lineage>
</organism>
<evidence type="ECO:0000313" key="2">
    <source>
        <dbReference type="Proteomes" id="UP000179266"/>
    </source>
</evidence>
<dbReference type="AlphaFoldDB" id="A0A1F7S8H8"/>
<comment type="caution">
    <text evidence="1">The sequence shown here is derived from an EMBL/GenBank/DDBJ whole genome shotgun (WGS) entry which is preliminary data.</text>
</comment>
<evidence type="ECO:0000313" key="1">
    <source>
        <dbReference type="EMBL" id="OGL49564.1"/>
    </source>
</evidence>
<gene>
    <name evidence="1" type="ORF">A2161_03785</name>
</gene>
<proteinExistence type="predicted"/>
<sequence length="98" mass="11769">MNPKKFGTKTNHNKEPWKLPLPQYIEKLYFRNFKKPKPDIVSFTKDRIEKGRVLFFNFILSGKSFVNRESNSHWALNVLKVFFKSLNHEFNLFKNLCC</sequence>
<name>A0A1F7S8H8_9BACT</name>
<protein>
    <submittedName>
        <fullName evidence="1">Uncharacterized protein</fullName>
    </submittedName>
</protein>